<dbReference type="EMBL" id="BAAAHK010000021">
    <property type="protein sequence ID" value="GAA0960122.1"/>
    <property type="molecule type" value="Genomic_DNA"/>
</dbReference>
<feature type="signal peptide" evidence="1">
    <location>
        <begin position="1"/>
        <end position="22"/>
    </location>
</feature>
<keyword evidence="3" id="KW-1185">Reference proteome</keyword>
<evidence type="ECO:0000313" key="3">
    <source>
        <dbReference type="Proteomes" id="UP001500542"/>
    </source>
</evidence>
<name>A0ABN1RMX5_9ACTN</name>
<proteinExistence type="predicted"/>
<evidence type="ECO:0000256" key="1">
    <source>
        <dbReference type="SAM" id="SignalP"/>
    </source>
</evidence>
<keyword evidence="1" id="KW-0732">Signal</keyword>
<sequence>MQVTRKIAAAAAVATVATLGLATVVSANMIDDSTSGATSGVTDASALKGYAKGGKVWYFVRQGGGLVNVDDNNVGPFQACHNVAAVAGAGGAVPVSDIVGIVGLFNDGNHATVVKTCEQGSSQKNHGGKWYRVGDDGLVSVSRNNVGPFQACHNDVAASVLGGAVPVNSISGVLGLGNNANTTDILKTCEQDSEQDN</sequence>
<evidence type="ECO:0008006" key="4">
    <source>
        <dbReference type="Google" id="ProtNLM"/>
    </source>
</evidence>
<accession>A0ABN1RMX5</accession>
<dbReference type="Proteomes" id="UP001500542">
    <property type="component" value="Unassembled WGS sequence"/>
</dbReference>
<dbReference type="RefSeq" id="WP_343981867.1">
    <property type="nucleotide sequence ID" value="NZ_BAAAHK010000021.1"/>
</dbReference>
<protein>
    <recommendedName>
        <fullName evidence="4">Secreted protein</fullName>
    </recommendedName>
</protein>
<feature type="chain" id="PRO_5047475143" description="Secreted protein" evidence="1">
    <location>
        <begin position="23"/>
        <end position="197"/>
    </location>
</feature>
<gene>
    <name evidence="2" type="ORF">GCM10009554_74730</name>
</gene>
<organism evidence="2 3">
    <name type="scientific">Kribbella koreensis</name>
    <dbReference type="NCBI Taxonomy" id="57909"/>
    <lineage>
        <taxon>Bacteria</taxon>
        <taxon>Bacillati</taxon>
        <taxon>Actinomycetota</taxon>
        <taxon>Actinomycetes</taxon>
        <taxon>Propionibacteriales</taxon>
        <taxon>Kribbellaceae</taxon>
        <taxon>Kribbella</taxon>
    </lineage>
</organism>
<reference evidence="2 3" key="1">
    <citation type="journal article" date="2019" name="Int. J. Syst. Evol. Microbiol.">
        <title>The Global Catalogue of Microorganisms (GCM) 10K type strain sequencing project: providing services to taxonomists for standard genome sequencing and annotation.</title>
        <authorList>
            <consortium name="The Broad Institute Genomics Platform"/>
            <consortium name="The Broad Institute Genome Sequencing Center for Infectious Disease"/>
            <person name="Wu L."/>
            <person name="Ma J."/>
        </authorList>
    </citation>
    <scope>NUCLEOTIDE SEQUENCE [LARGE SCALE GENOMIC DNA]</scope>
    <source>
        <strain evidence="2 3">JCM 10977</strain>
    </source>
</reference>
<comment type="caution">
    <text evidence="2">The sequence shown here is derived from an EMBL/GenBank/DDBJ whole genome shotgun (WGS) entry which is preliminary data.</text>
</comment>
<evidence type="ECO:0000313" key="2">
    <source>
        <dbReference type="EMBL" id="GAA0960122.1"/>
    </source>
</evidence>